<gene>
    <name evidence="2" type="ORF">GCM10009097_27260</name>
</gene>
<feature type="compositionally biased region" description="Basic residues" evidence="1">
    <location>
        <begin position="79"/>
        <end position="88"/>
    </location>
</feature>
<protein>
    <submittedName>
        <fullName evidence="2">Uncharacterized protein</fullName>
    </submittedName>
</protein>
<evidence type="ECO:0000256" key="1">
    <source>
        <dbReference type="SAM" id="MobiDB-lite"/>
    </source>
</evidence>
<reference evidence="2 3" key="1">
    <citation type="journal article" date="2019" name="Int. J. Syst. Evol. Microbiol.">
        <title>The Global Catalogue of Microorganisms (GCM) 10K type strain sequencing project: providing services to taxonomists for standard genome sequencing and annotation.</title>
        <authorList>
            <consortium name="The Broad Institute Genomics Platform"/>
            <consortium name="The Broad Institute Genome Sequencing Center for Infectious Disease"/>
            <person name="Wu L."/>
            <person name="Ma J."/>
        </authorList>
    </citation>
    <scope>NUCLEOTIDE SEQUENCE [LARGE SCALE GENOMIC DNA]</scope>
    <source>
        <strain evidence="2 3">JCM 14330</strain>
    </source>
</reference>
<organism evidence="2 3">
    <name type="scientific">Pigmentiphaga daeguensis</name>
    <dbReference type="NCBI Taxonomy" id="414049"/>
    <lineage>
        <taxon>Bacteria</taxon>
        <taxon>Pseudomonadati</taxon>
        <taxon>Pseudomonadota</taxon>
        <taxon>Betaproteobacteria</taxon>
        <taxon>Burkholderiales</taxon>
        <taxon>Alcaligenaceae</taxon>
        <taxon>Pigmentiphaga</taxon>
    </lineage>
</organism>
<accession>A0ABN1BZC1</accession>
<dbReference type="Proteomes" id="UP001501706">
    <property type="component" value="Unassembled WGS sequence"/>
</dbReference>
<evidence type="ECO:0000313" key="3">
    <source>
        <dbReference type="Proteomes" id="UP001501706"/>
    </source>
</evidence>
<sequence length="88" mass="9878">MTETPYGQFVDCRRVLAHLPAQAAGVERDDKGQRDSYAESGMFDSPLEGDQRGRAADEGAMVAGQATVPQHQRREQRPAARRRKYFAR</sequence>
<name>A0ABN1BZC1_9BURK</name>
<comment type="caution">
    <text evidence="2">The sequence shown here is derived from an EMBL/GenBank/DDBJ whole genome shotgun (WGS) entry which is preliminary data.</text>
</comment>
<keyword evidence="3" id="KW-1185">Reference proteome</keyword>
<feature type="compositionally biased region" description="Basic and acidic residues" evidence="1">
    <location>
        <begin position="26"/>
        <end position="37"/>
    </location>
</feature>
<feature type="region of interest" description="Disordered" evidence="1">
    <location>
        <begin position="20"/>
        <end position="88"/>
    </location>
</feature>
<proteinExistence type="predicted"/>
<evidence type="ECO:0000313" key="2">
    <source>
        <dbReference type="EMBL" id="GAA0508686.1"/>
    </source>
</evidence>
<dbReference type="EMBL" id="BAAAEN010000009">
    <property type="protein sequence ID" value="GAA0508686.1"/>
    <property type="molecule type" value="Genomic_DNA"/>
</dbReference>